<dbReference type="STRING" id="137658.SAMN05216186_102475"/>
<evidence type="ECO:0000313" key="2">
    <source>
        <dbReference type="EMBL" id="SDJ73575.1"/>
    </source>
</evidence>
<reference evidence="2 3" key="1">
    <citation type="submission" date="2016-10" db="EMBL/GenBank/DDBJ databases">
        <authorList>
            <person name="de Groot N.N."/>
        </authorList>
    </citation>
    <scope>NUCLEOTIDE SEQUENCE [LARGE SCALE GENOMIC DNA]</scope>
    <source>
        <strain evidence="2 3">JCM 21544</strain>
    </source>
</reference>
<organism evidence="2 3">
    <name type="scientific">Pseudomonas indica</name>
    <dbReference type="NCBI Taxonomy" id="137658"/>
    <lineage>
        <taxon>Bacteria</taxon>
        <taxon>Pseudomonadati</taxon>
        <taxon>Pseudomonadota</taxon>
        <taxon>Gammaproteobacteria</taxon>
        <taxon>Pseudomonadales</taxon>
        <taxon>Pseudomonadaceae</taxon>
        <taxon>Pseudomonas</taxon>
    </lineage>
</organism>
<dbReference type="Proteomes" id="UP000198706">
    <property type="component" value="Unassembled WGS sequence"/>
</dbReference>
<accession>A0A1G8W755</accession>
<protein>
    <recommendedName>
        <fullName evidence="4">Transmembrane sensor/regulator PpyR</fullName>
    </recommendedName>
</protein>
<feature type="transmembrane region" description="Helical" evidence="1">
    <location>
        <begin position="18"/>
        <end position="36"/>
    </location>
</feature>
<keyword evidence="3" id="KW-1185">Reference proteome</keyword>
<feature type="transmembrane region" description="Helical" evidence="1">
    <location>
        <begin position="42"/>
        <end position="63"/>
    </location>
</feature>
<dbReference type="AlphaFoldDB" id="A0A1G8W755"/>
<keyword evidence="1" id="KW-1133">Transmembrane helix</keyword>
<proteinExistence type="predicted"/>
<keyword evidence="1" id="KW-0472">Membrane</keyword>
<sequence length="80" mass="8746">MVSWFECPWRLRRLADSLLLGGLLLLLVGLAGAYLFEARLALGVLVGAHALTVLGPALLKIGYVMRLLAQQKKESRCAHC</sequence>
<evidence type="ECO:0000256" key="1">
    <source>
        <dbReference type="SAM" id="Phobius"/>
    </source>
</evidence>
<dbReference type="EMBL" id="FNFD01000002">
    <property type="protein sequence ID" value="SDJ73575.1"/>
    <property type="molecule type" value="Genomic_DNA"/>
</dbReference>
<evidence type="ECO:0008006" key="4">
    <source>
        <dbReference type="Google" id="ProtNLM"/>
    </source>
</evidence>
<dbReference type="RefSeq" id="WP_084334547.1">
    <property type="nucleotide sequence ID" value="NZ_CBKZNZ010000067.1"/>
</dbReference>
<name>A0A1G8W755_9PSED</name>
<evidence type="ECO:0000313" key="3">
    <source>
        <dbReference type="Proteomes" id="UP000198706"/>
    </source>
</evidence>
<keyword evidence="1" id="KW-0812">Transmembrane</keyword>
<gene>
    <name evidence="2" type="ORF">SAMN05216186_102475</name>
</gene>